<dbReference type="InterPro" id="IPR025342">
    <property type="entry name" value="DUF4248"/>
</dbReference>
<sequence length="78" mass="8857">MEKMETTDNFRIQAYSKGKLASKYFSDKQPKMAGRLFKKCVDESPGLMERLIATGFKPSNRIYTPAQVRLIVEALGEP</sequence>
<accession>A0A5J4S9N4</accession>
<dbReference type="AlphaFoldDB" id="A0A5J4S9N4"/>
<evidence type="ECO:0008006" key="2">
    <source>
        <dbReference type="Google" id="ProtNLM"/>
    </source>
</evidence>
<dbReference type="EMBL" id="SNRY01000356">
    <property type="protein sequence ID" value="KAA6341933.1"/>
    <property type="molecule type" value="Genomic_DNA"/>
</dbReference>
<organism evidence="1">
    <name type="scientific">termite gut metagenome</name>
    <dbReference type="NCBI Taxonomy" id="433724"/>
    <lineage>
        <taxon>unclassified sequences</taxon>
        <taxon>metagenomes</taxon>
        <taxon>organismal metagenomes</taxon>
    </lineage>
</organism>
<reference evidence="1" key="1">
    <citation type="submission" date="2019-03" db="EMBL/GenBank/DDBJ databases">
        <title>Single cell metagenomics reveals metabolic interactions within the superorganism composed of flagellate Streblomastix strix and complex community of Bacteroidetes bacteria on its surface.</title>
        <authorList>
            <person name="Treitli S.C."/>
            <person name="Kolisko M."/>
            <person name="Husnik F."/>
            <person name="Keeling P."/>
            <person name="Hampl V."/>
        </authorList>
    </citation>
    <scope>NUCLEOTIDE SEQUENCE</scope>
    <source>
        <strain evidence="1">STM</strain>
    </source>
</reference>
<proteinExistence type="predicted"/>
<protein>
    <recommendedName>
        <fullName evidence="2">DUF4248 domain-containing protein</fullName>
    </recommendedName>
</protein>
<comment type="caution">
    <text evidence="1">The sequence shown here is derived from an EMBL/GenBank/DDBJ whole genome shotgun (WGS) entry which is preliminary data.</text>
</comment>
<evidence type="ECO:0000313" key="1">
    <source>
        <dbReference type="EMBL" id="KAA6341933.1"/>
    </source>
</evidence>
<dbReference type="Pfam" id="PF14053">
    <property type="entry name" value="DUF4248"/>
    <property type="match status" value="1"/>
</dbReference>
<name>A0A5J4S9N4_9ZZZZ</name>
<gene>
    <name evidence="1" type="ORF">EZS27_010289</name>
</gene>